<feature type="compositionally biased region" description="Basic and acidic residues" evidence="1">
    <location>
        <begin position="85"/>
        <end position="106"/>
    </location>
</feature>
<protein>
    <submittedName>
        <fullName evidence="2">Uncharacterized protein</fullName>
    </submittedName>
</protein>
<organism evidence="2 3">
    <name type="scientific">Stereocaulon virgatum</name>
    <dbReference type="NCBI Taxonomy" id="373712"/>
    <lineage>
        <taxon>Eukaryota</taxon>
        <taxon>Fungi</taxon>
        <taxon>Dikarya</taxon>
        <taxon>Ascomycota</taxon>
        <taxon>Pezizomycotina</taxon>
        <taxon>Lecanoromycetes</taxon>
        <taxon>OSLEUM clade</taxon>
        <taxon>Lecanoromycetidae</taxon>
        <taxon>Lecanorales</taxon>
        <taxon>Lecanorineae</taxon>
        <taxon>Stereocaulaceae</taxon>
        <taxon>Stereocaulon</taxon>
    </lineage>
</organism>
<dbReference type="Proteomes" id="UP001590950">
    <property type="component" value="Unassembled WGS sequence"/>
</dbReference>
<evidence type="ECO:0000313" key="2">
    <source>
        <dbReference type="EMBL" id="KAL2048235.1"/>
    </source>
</evidence>
<gene>
    <name evidence="2" type="ORF">N7G274_000146</name>
</gene>
<sequence length="164" mass="19407">MPPFWESRQARADRERAEHERHIRAVQAKHPVFGNGWVRGLAVYTSFDHVMQEHRGKMAPIHFIKAGRQRADGYPEYLLQTHDGQEVRATRQHEEYDGWFRTKDLRMVPNSLNRPPSYHEREDRGYGDHDDRGPPPAYRRSVEHRRSDHDIPRPPPPPPPPPYR</sequence>
<feature type="compositionally biased region" description="Basic and acidic residues" evidence="1">
    <location>
        <begin position="140"/>
        <end position="152"/>
    </location>
</feature>
<feature type="region of interest" description="Disordered" evidence="1">
    <location>
        <begin position="85"/>
        <end position="164"/>
    </location>
</feature>
<accession>A0ABR4AS08</accession>
<evidence type="ECO:0000313" key="3">
    <source>
        <dbReference type="Proteomes" id="UP001590950"/>
    </source>
</evidence>
<feature type="compositionally biased region" description="Pro residues" evidence="1">
    <location>
        <begin position="153"/>
        <end position="164"/>
    </location>
</feature>
<feature type="compositionally biased region" description="Basic and acidic residues" evidence="1">
    <location>
        <begin position="117"/>
        <end position="133"/>
    </location>
</feature>
<keyword evidence="3" id="KW-1185">Reference proteome</keyword>
<evidence type="ECO:0000256" key="1">
    <source>
        <dbReference type="SAM" id="MobiDB-lite"/>
    </source>
</evidence>
<dbReference type="EMBL" id="JBEFKJ010000001">
    <property type="protein sequence ID" value="KAL2048235.1"/>
    <property type="molecule type" value="Genomic_DNA"/>
</dbReference>
<proteinExistence type="predicted"/>
<reference evidence="2 3" key="1">
    <citation type="submission" date="2024-09" db="EMBL/GenBank/DDBJ databases">
        <title>Rethinking Asexuality: The Enigmatic Case of Functional Sexual Genes in Lepraria (Stereocaulaceae).</title>
        <authorList>
            <person name="Doellman M."/>
            <person name="Sun Y."/>
            <person name="Barcenas-Pena A."/>
            <person name="Lumbsch H.T."/>
            <person name="Grewe F."/>
        </authorList>
    </citation>
    <scope>NUCLEOTIDE SEQUENCE [LARGE SCALE GENOMIC DNA]</scope>
    <source>
        <strain evidence="2 3">Mercado 3170</strain>
    </source>
</reference>
<name>A0ABR4AS08_9LECA</name>
<comment type="caution">
    <text evidence="2">The sequence shown here is derived from an EMBL/GenBank/DDBJ whole genome shotgun (WGS) entry which is preliminary data.</text>
</comment>